<dbReference type="PROSITE" id="PS51257">
    <property type="entry name" value="PROKAR_LIPOPROTEIN"/>
    <property type="match status" value="1"/>
</dbReference>
<sequence length="376" mass="41346">MKQVHWRYLLVAGILVVCAATCGCTTSFFNPGPAAEYPVIGPYEDDGRIATSSMEFPFQERTVSISVNVSKSLYDAASGADKNAVLLGEWKEDDDWTTGYYLSFTNSPEMEQVYSVTAKTLKEEASTVAEDSDQYLEYLTVYVQSLAYDVSPDAAGPKFPVETVIDTAGDCDDKSILLAGLLAREGFNVSLFYFPGDSHMAVGVAADEPGYRDSGYLFIETTNLSLIGIPTKNFENGATLTADLFVIPVGNGTKEYGSADETRRIDRAAGVARARAEEEEAALILMEEDLDAMKRALDKENSALLQLKDSGDISGYNAAVADYNLHATEYNRALDDYRTCYDDYLSDVEFFNYVATHLYDRPGLSEKVADWERGRA</sequence>
<feature type="coiled-coil region" evidence="1">
    <location>
        <begin position="276"/>
        <end position="310"/>
    </location>
</feature>
<keyword evidence="3" id="KW-1185">Reference proteome</keyword>
<accession>A0A9X9S1U9</accession>
<gene>
    <name evidence="2" type="ORF">OU421_07620</name>
</gene>
<dbReference type="GeneID" id="76834960"/>
<reference evidence="2" key="1">
    <citation type="submission" date="2022-11" db="EMBL/GenBank/DDBJ databases">
        <title>Complete genome sequence of Methanogenium organophilum DSM 3596.</title>
        <authorList>
            <person name="Chen S.-C."/>
            <person name="Lai S.-J."/>
            <person name="You Y.-T."/>
        </authorList>
    </citation>
    <scope>NUCLEOTIDE SEQUENCE</scope>
    <source>
        <strain evidence="2">DSM 3596</strain>
    </source>
</reference>
<dbReference type="RefSeq" id="WP_268185475.1">
    <property type="nucleotide sequence ID" value="NZ_CP113361.1"/>
</dbReference>
<keyword evidence="1" id="KW-0175">Coiled coil</keyword>
<evidence type="ECO:0000313" key="2">
    <source>
        <dbReference type="EMBL" id="WAI00302.1"/>
    </source>
</evidence>
<name>A0A9X9S1U9_METOG</name>
<dbReference type="Proteomes" id="UP001163096">
    <property type="component" value="Chromosome"/>
</dbReference>
<dbReference type="PANTHER" id="PTHR39327:SF1">
    <property type="entry name" value="BLR5470 PROTEIN"/>
    <property type="match status" value="1"/>
</dbReference>
<organism evidence="2 3">
    <name type="scientific">Methanogenium organophilum</name>
    <dbReference type="NCBI Taxonomy" id="2199"/>
    <lineage>
        <taxon>Archaea</taxon>
        <taxon>Methanobacteriati</taxon>
        <taxon>Methanobacteriota</taxon>
        <taxon>Stenosarchaea group</taxon>
        <taxon>Methanomicrobia</taxon>
        <taxon>Methanomicrobiales</taxon>
        <taxon>Methanomicrobiaceae</taxon>
        <taxon>Methanogenium</taxon>
    </lineage>
</organism>
<evidence type="ECO:0000313" key="3">
    <source>
        <dbReference type="Proteomes" id="UP001163096"/>
    </source>
</evidence>
<protein>
    <recommendedName>
        <fullName evidence="4">Transglutaminase-like domain-containing protein</fullName>
    </recommendedName>
</protein>
<dbReference type="InterPro" id="IPR010319">
    <property type="entry name" value="Transglutaminase-like_Cys_pept"/>
</dbReference>
<dbReference type="PANTHER" id="PTHR39327">
    <property type="match status" value="1"/>
</dbReference>
<dbReference type="EMBL" id="CP113361">
    <property type="protein sequence ID" value="WAI00302.1"/>
    <property type="molecule type" value="Genomic_DNA"/>
</dbReference>
<proteinExistence type="predicted"/>
<dbReference type="AlphaFoldDB" id="A0A9X9S1U9"/>
<evidence type="ECO:0008006" key="4">
    <source>
        <dbReference type="Google" id="ProtNLM"/>
    </source>
</evidence>
<evidence type="ECO:0000256" key="1">
    <source>
        <dbReference type="SAM" id="Coils"/>
    </source>
</evidence>
<dbReference type="KEGG" id="mou:OU421_07620"/>